<evidence type="ECO:0000313" key="2">
    <source>
        <dbReference type="EMBL" id="NEV63922.1"/>
    </source>
</evidence>
<protein>
    <recommendedName>
        <fullName evidence="4">Amidoligase enzyme</fullName>
    </recommendedName>
</protein>
<reference evidence="2 3" key="1">
    <citation type="submission" date="2020-02" db="EMBL/GenBank/DDBJ databases">
        <title>Genome sequences of Thiorhodococcus mannitoliphagus and Thiorhodococcus minor, purple sulfur photosynthetic bacteria in the gammaproteobacterial family, Chromatiaceae.</title>
        <authorList>
            <person name="Aviles F.A."/>
            <person name="Meyer T.E."/>
            <person name="Kyndt J.A."/>
        </authorList>
    </citation>
    <scope>NUCLEOTIDE SEQUENCE [LARGE SCALE GENOMIC DNA]</scope>
    <source>
        <strain evidence="2 3">DSM 11518</strain>
    </source>
</reference>
<feature type="compositionally biased region" description="Polar residues" evidence="1">
    <location>
        <begin position="1"/>
        <end position="16"/>
    </location>
</feature>
<comment type="caution">
    <text evidence="2">The sequence shown here is derived from an EMBL/GenBank/DDBJ whole genome shotgun (WGS) entry which is preliminary data.</text>
</comment>
<keyword evidence="3" id="KW-1185">Reference proteome</keyword>
<dbReference type="Pfam" id="PF12224">
    <property type="entry name" value="Amidoligase_2"/>
    <property type="match status" value="1"/>
</dbReference>
<accession>A0A6M0K2E3</accession>
<name>A0A6M0K2E3_9GAMM</name>
<evidence type="ECO:0000256" key="1">
    <source>
        <dbReference type="SAM" id="MobiDB-lite"/>
    </source>
</evidence>
<dbReference type="AlphaFoldDB" id="A0A6M0K2E3"/>
<dbReference type="InterPro" id="IPR022025">
    <property type="entry name" value="Amidoligase_2"/>
</dbReference>
<gene>
    <name evidence="2" type="ORF">G3446_18860</name>
</gene>
<dbReference type="EMBL" id="JAAIJQ010000067">
    <property type="protein sequence ID" value="NEV63922.1"/>
    <property type="molecule type" value="Genomic_DNA"/>
</dbReference>
<dbReference type="Proteomes" id="UP000483379">
    <property type="component" value="Unassembled WGS sequence"/>
</dbReference>
<organism evidence="2 3">
    <name type="scientific">Thiorhodococcus minor</name>
    <dbReference type="NCBI Taxonomy" id="57489"/>
    <lineage>
        <taxon>Bacteria</taxon>
        <taxon>Pseudomonadati</taxon>
        <taxon>Pseudomonadota</taxon>
        <taxon>Gammaproteobacteria</taxon>
        <taxon>Chromatiales</taxon>
        <taxon>Chromatiaceae</taxon>
        <taxon>Thiorhodococcus</taxon>
    </lineage>
</organism>
<feature type="region of interest" description="Disordered" evidence="1">
    <location>
        <begin position="1"/>
        <end position="31"/>
    </location>
</feature>
<dbReference type="RefSeq" id="WP_164454384.1">
    <property type="nucleotide sequence ID" value="NZ_JAAIJQ010000067.1"/>
</dbReference>
<proteinExistence type="predicted"/>
<evidence type="ECO:0000313" key="3">
    <source>
        <dbReference type="Proteomes" id="UP000483379"/>
    </source>
</evidence>
<sequence length="344" mass="38136">MTNQQGQDPSLAQASGPSGRDGFRQPPSLHNADGALRTVGFELEFSGLSLDQTLEALQSGLGGERQPLSAAEQRLEVEGLGGFKVELDWSYLKRKAAQAAEDKSDAEWIELVSQAAAVLVPVEVVCPPIPITELGALHPMTEALRRAGAVGTDESLLAAYGVHINPEIPRLEAETLFAYLRAFALLQWWLVESHAVDLTRKVSPYIDLYSEAYVVQLLARDAPDLDQIFSDYLEHNASRNRSLDMLPLLAELDAERVRRAVDDPKIGARPTFHYRLPNCHIERPDWSLAASWNLWCVVEALAHRPDDLRALGDEFLAASRPILGVSRSDWVERMDTWLNDRGLA</sequence>
<evidence type="ECO:0008006" key="4">
    <source>
        <dbReference type="Google" id="ProtNLM"/>
    </source>
</evidence>